<dbReference type="InterPro" id="IPR000742">
    <property type="entry name" value="EGF"/>
</dbReference>
<evidence type="ECO:0000313" key="13">
    <source>
        <dbReference type="EnsemblMetazoa" id="CapteP209283"/>
    </source>
</evidence>
<dbReference type="PANTHER" id="PTHR24034">
    <property type="entry name" value="EGF-LIKE DOMAIN-CONTAINING PROTEIN"/>
    <property type="match status" value="1"/>
</dbReference>
<reference evidence="13" key="3">
    <citation type="submission" date="2015-06" db="UniProtKB">
        <authorList>
            <consortium name="EnsemblMetazoa"/>
        </authorList>
    </citation>
    <scope>IDENTIFICATION</scope>
</reference>
<feature type="domain" description="EGF-like calcium-binding" evidence="10">
    <location>
        <begin position="45"/>
        <end position="88"/>
    </location>
</feature>
<evidence type="ECO:0000256" key="1">
    <source>
        <dbReference type="ARBA" id="ARBA00004613"/>
    </source>
</evidence>
<feature type="region of interest" description="Disordered" evidence="8">
    <location>
        <begin position="254"/>
        <end position="274"/>
    </location>
</feature>
<organism evidence="12">
    <name type="scientific">Capitella teleta</name>
    <name type="common">Polychaete worm</name>
    <dbReference type="NCBI Taxonomy" id="283909"/>
    <lineage>
        <taxon>Eukaryota</taxon>
        <taxon>Metazoa</taxon>
        <taxon>Spiralia</taxon>
        <taxon>Lophotrochozoa</taxon>
        <taxon>Annelida</taxon>
        <taxon>Polychaeta</taxon>
        <taxon>Sedentaria</taxon>
        <taxon>Scolecida</taxon>
        <taxon>Capitellidae</taxon>
        <taxon>Capitella</taxon>
    </lineage>
</organism>
<reference evidence="14" key="1">
    <citation type="submission" date="2012-12" db="EMBL/GenBank/DDBJ databases">
        <authorList>
            <person name="Hellsten U."/>
            <person name="Grimwood J."/>
            <person name="Chapman J.A."/>
            <person name="Shapiro H."/>
            <person name="Aerts A."/>
            <person name="Otillar R.P."/>
            <person name="Terry A.Y."/>
            <person name="Boore J.L."/>
            <person name="Simakov O."/>
            <person name="Marletaz F."/>
            <person name="Cho S.-J."/>
            <person name="Edsinger-Gonzales E."/>
            <person name="Havlak P."/>
            <person name="Kuo D.-H."/>
            <person name="Larsson T."/>
            <person name="Lv J."/>
            <person name="Arendt D."/>
            <person name="Savage R."/>
            <person name="Osoegawa K."/>
            <person name="de Jong P."/>
            <person name="Lindberg D.R."/>
            <person name="Seaver E.C."/>
            <person name="Weisblat D.A."/>
            <person name="Putnam N.H."/>
            <person name="Grigoriev I.V."/>
            <person name="Rokhsar D.S."/>
        </authorList>
    </citation>
    <scope>NUCLEOTIDE SEQUENCE</scope>
    <source>
        <strain evidence="14">I ESC-2004</strain>
    </source>
</reference>
<keyword evidence="9" id="KW-0472">Membrane</keyword>
<dbReference type="InterPro" id="IPR049883">
    <property type="entry name" value="NOTCH1_EGF-like"/>
</dbReference>
<feature type="compositionally biased region" description="Polar residues" evidence="8">
    <location>
        <begin position="259"/>
        <end position="274"/>
    </location>
</feature>
<dbReference type="SMART" id="SM00181">
    <property type="entry name" value="EGF"/>
    <property type="match status" value="2"/>
</dbReference>
<dbReference type="FunFam" id="2.10.25.10:FF:000014">
    <property type="entry name" value="Latent-transforming growth factor beta-binding protein 3"/>
    <property type="match status" value="1"/>
</dbReference>
<dbReference type="GO" id="GO:0005576">
    <property type="term" value="C:extracellular region"/>
    <property type="evidence" value="ECO:0007669"/>
    <property type="project" value="UniProtKB-SubCell"/>
</dbReference>
<sequence>IDECLGDEGVAIDKDCHTCVNTQGSYTCECDEGYERHPNEKRCIDVDECERKLYDVGCHTCVNLIGGHTCLCNDPFILDNNRSNETCVDLSMIPPTDPSHQSSALELIIGLVVAILFLIAAVVAVVRLIKKRRKTKCTFWIENIVCVNIKRRDEKKACVSPKVPDADKMETNEYEELRDIPHGTNESSNSEQKSVEVTSIGGVWNAVLSFFKGKGRNEEQTNTSSKHSDVKAPDVEILEDNEYDEIRDISIESPPSAAANKQTPNATYCNTPGNNFTTLDNSIDVFQTEETRQEKASGKTAKPMPNTKSDGKLEFVQVDSNQHRASVDVIYLVFSKEFDRVVKKLRGGNTFMNTCTMFGTDMVVPALSMLINLFA</sequence>
<dbReference type="SUPFAM" id="SSF57184">
    <property type="entry name" value="Growth factor receptor domain"/>
    <property type="match status" value="1"/>
</dbReference>
<dbReference type="CDD" id="cd00054">
    <property type="entry name" value="EGF_CA"/>
    <property type="match status" value="2"/>
</dbReference>
<keyword evidence="6" id="KW-1015">Disulfide bond</keyword>
<evidence type="ECO:0000313" key="12">
    <source>
        <dbReference type="EMBL" id="ELT88461.1"/>
    </source>
</evidence>
<reference evidence="12 14" key="2">
    <citation type="journal article" date="2013" name="Nature">
        <title>Insights into bilaterian evolution from three spiralian genomes.</title>
        <authorList>
            <person name="Simakov O."/>
            <person name="Marletaz F."/>
            <person name="Cho S.J."/>
            <person name="Edsinger-Gonzales E."/>
            <person name="Havlak P."/>
            <person name="Hellsten U."/>
            <person name="Kuo D.H."/>
            <person name="Larsson T."/>
            <person name="Lv J."/>
            <person name="Arendt D."/>
            <person name="Savage R."/>
            <person name="Osoegawa K."/>
            <person name="de Jong P."/>
            <person name="Grimwood J."/>
            <person name="Chapman J.A."/>
            <person name="Shapiro H."/>
            <person name="Aerts A."/>
            <person name="Otillar R.P."/>
            <person name="Terry A.Y."/>
            <person name="Boore J.L."/>
            <person name="Grigoriev I.V."/>
            <person name="Lindberg D.R."/>
            <person name="Seaver E.C."/>
            <person name="Weisblat D.A."/>
            <person name="Putnam N.H."/>
            <person name="Rokhsar D.S."/>
        </authorList>
    </citation>
    <scope>NUCLEOTIDE SEQUENCE</scope>
    <source>
        <strain evidence="12 14">I ESC-2004</strain>
    </source>
</reference>
<gene>
    <name evidence="12" type="ORF">CAPTEDRAFT_209283</name>
</gene>
<keyword evidence="3" id="KW-0245">EGF-like domain</keyword>
<feature type="domain" description="EGF-like" evidence="11">
    <location>
        <begin position="3"/>
        <end position="44"/>
    </location>
</feature>
<evidence type="ECO:0000256" key="6">
    <source>
        <dbReference type="ARBA" id="ARBA00023157"/>
    </source>
</evidence>
<feature type="region of interest" description="Disordered" evidence="8">
    <location>
        <begin position="290"/>
        <end position="310"/>
    </location>
</feature>
<keyword evidence="9" id="KW-0812">Transmembrane</keyword>
<dbReference type="InterPro" id="IPR050751">
    <property type="entry name" value="ECM_structural_protein"/>
</dbReference>
<evidence type="ECO:0008006" key="15">
    <source>
        <dbReference type="Google" id="ProtNLM"/>
    </source>
</evidence>
<dbReference type="InterPro" id="IPR001881">
    <property type="entry name" value="EGF-like_Ca-bd_dom"/>
</dbReference>
<evidence type="ECO:0000256" key="8">
    <source>
        <dbReference type="SAM" id="MobiDB-lite"/>
    </source>
</evidence>
<dbReference type="EMBL" id="KB311859">
    <property type="protein sequence ID" value="ELT88461.1"/>
    <property type="molecule type" value="Genomic_DNA"/>
</dbReference>
<evidence type="ECO:0000259" key="11">
    <source>
        <dbReference type="SMART" id="SM00181"/>
    </source>
</evidence>
<dbReference type="GO" id="GO:0005509">
    <property type="term" value="F:calcium ion binding"/>
    <property type="evidence" value="ECO:0007669"/>
    <property type="project" value="InterPro"/>
</dbReference>
<keyword evidence="5" id="KW-0677">Repeat</keyword>
<feature type="non-terminal residue" evidence="12">
    <location>
        <position position="1"/>
    </location>
</feature>
<proteinExistence type="predicted"/>
<comment type="subcellular location">
    <subcellularLocation>
        <location evidence="1">Secreted</location>
    </subcellularLocation>
</comment>
<dbReference type="OrthoDB" id="6063061at2759"/>
<evidence type="ECO:0000259" key="10">
    <source>
        <dbReference type="SMART" id="SM00179"/>
    </source>
</evidence>
<dbReference type="STRING" id="283909.R7TBI3"/>
<dbReference type="Proteomes" id="UP000014760">
    <property type="component" value="Unassembled WGS sequence"/>
</dbReference>
<dbReference type="Pfam" id="PF07645">
    <property type="entry name" value="EGF_CA"/>
    <property type="match status" value="2"/>
</dbReference>
<keyword evidence="4" id="KW-0732">Signal</keyword>
<evidence type="ECO:0000313" key="14">
    <source>
        <dbReference type="Proteomes" id="UP000014760"/>
    </source>
</evidence>
<evidence type="ECO:0000256" key="5">
    <source>
        <dbReference type="ARBA" id="ARBA00022737"/>
    </source>
</evidence>
<dbReference type="SMART" id="SM00179">
    <property type="entry name" value="EGF_CA"/>
    <property type="match status" value="2"/>
</dbReference>
<accession>R7TBI3</accession>
<evidence type="ECO:0000256" key="9">
    <source>
        <dbReference type="SAM" id="Phobius"/>
    </source>
</evidence>
<dbReference type="PANTHER" id="PTHR24034:SF209">
    <property type="entry name" value="EGF-LIKE DOMAIN-CONTAINING PROTEIN"/>
    <property type="match status" value="1"/>
</dbReference>
<evidence type="ECO:0000256" key="4">
    <source>
        <dbReference type="ARBA" id="ARBA00022729"/>
    </source>
</evidence>
<keyword evidence="2" id="KW-0964">Secreted</keyword>
<evidence type="ECO:0000256" key="3">
    <source>
        <dbReference type="ARBA" id="ARBA00022536"/>
    </source>
</evidence>
<dbReference type="EMBL" id="AMQN01033491">
    <property type="status" value="NOT_ANNOTATED_CDS"/>
    <property type="molecule type" value="Genomic_DNA"/>
</dbReference>
<dbReference type="AlphaFoldDB" id="R7TBI3"/>
<feature type="domain" description="EGF-like" evidence="11">
    <location>
        <begin position="48"/>
        <end position="88"/>
    </location>
</feature>
<dbReference type="Gene3D" id="2.10.25.10">
    <property type="entry name" value="Laminin"/>
    <property type="match status" value="2"/>
</dbReference>
<feature type="region of interest" description="Disordered" evidence="8">
    <location>
        <begin position="215"/>
        <end position="237"/>
    </location>
</feature>
<keyword evidence="7" id="KW-0325">Glycoprotein</keyword>
<dbReference type="EMBL" id="AMQN01033490">
    <property type="status" value="NOT_ANNOTATED_CDS"/>
    <property type="molecule type" value="Genomic_DNA"/>
</dbReference>
<keyword evidence="14" id="KW-1185">Reference proteome</keyword>
<feature type="domain" description="EGF-like calcium-binding" evidence="10">
    <location>
        <begin position="1"/>
        <end position="44"/>
    </location>
</feature>
<name>R7TBI3_CAPTE</name>
<dbReference type="InterPro" id="IPR009030">
    <property type="entry name" value="Growth_fac_rcpt_cys_sf"/>
</dbReference>
<evidence type="ECO:0000256" key="2">
    <source>
        <dbReference type="ARBA" id="ARBA00022525"/>
    </source>
</evidence>
<keyword evidence="9" id="KW-1133">Transmembrane helix</keyword>
<dbReference type="EnsemblMetazoa" id="CapteT209283">
    <property type="protein sequence ID" value="CapteP209283"/>
    <property type="gene ID" value="CapteG209283"/>
</dbReference>
<protein>
    <recommendedName>
        <fullName evidence="15">EGF-like domain-containing protein</fullName>
    </recommendedName>
</protein>
<feature type="transmembrane region" description="Helical" evidence="9">
    <location>
        <begin position="107"/>
        <end position="129"/>
    </location>
</feature>
<dbReference type="HOGENOM" id="CLU_738846_0_0_1"/>
<evidence type="ECO:0000256" key="7">
    <source>
        <dbReference type="ARBA" id="ARBA00023180"/>
    </source>
</evidence>